<evidence type="ECO:0000313" key="16">
    <source>
        <dbReference type="Proteomes" id="UP000220629"/>
    </source>
</evidence>
<dbReference type="AlphaFoldDB" id="A0A2A7SHF8"/>
<dbReference type="InterPro" id="IPR036640">
    <property type="entry name" value="ABC1_TM_sf"/>
</dbReference>
<dbReference type="Pfam" id="PF00005">
    <property type="entry name" value="ABC_tran"/>
    <property type="match status" value="1"/>
</dbReference>
<dbReference type="GO" id="GO:0000160">
    <property type="term" value="P:phosphorelay signal transduction system"/>
    <property type="evidence" value="ECO:0007669"/>
    <property type="project" value="InterPro"/>
</dbReference>
<dbReference type="SMART" id="SM00382">
    <property type="entry name" value="AAA"/>
    <property type="match status" value="1"/>
</dbReference>
<evidence type="ECO:0000256" key="4">
    <source>
        <dbReference type="ARBA" id="ARBA00022519"/>
    </source>
</evidence>
<dbReference type="Gene3D" id="3.40.50.300">
    <property type="entry name" value="P-loop containing nucleotide triphosphate hydrolases"/>
    <property type="match status" value="1"/>
</dbReference>
<comment type="caution">
    <text evidence="15">The sequence shown here is derived from an EMBL/GenBank/DDBJ whole genome shotgun (WGS) entry which is preliminary data.</text>
</comment>
<organism evidence="15 16">
    <name type="scientific">Burkholderia gladioli</name>
    <name type="common">Pseudomonas marginata</name>
    <name type="synonym">Phytomonas marginata</name>
    <dbReference type="NCBI Taxonomy" id="28095"/>
    <lineage>
        <taxon>Bacteria</taxon>
        <taxon>Pseudomonadati</taxon>
        <taxon>Pseudomonadota</taxon>
        <taxon>Betaproteobacteria</taxon>
        <taxon>Burkholderiales</taxon>
        <taxon>Burkholderiaceae</taxon>
        <taxon>Burkholderia</taxon>
    </lineage>
</organism>
<dbReference type="InterPro" id="IPR011006">
    <property type="entry name" value="CheY-like_superfamily"/>
</dbReference>
<dbReference type="SUPFAM" id="SSF90123">
    <property type="entry name" value="ABC transporter transmembrane region"/>
    <property type="match status" value="1"/>
</dbReference>
<dbReference type="InterPro" id="IPR011527">
    <property type="entry name" value="ABC1_TM_dom"/>
</dbReference>
<keyword evidence="4" id="KW-0997">Cell inner membrane</keyword>
<dbReference type="InterPro" id="IPR039421">
    <property type="entry name" value="Type_1_exporter"/>
</dbReference>
<dbReference type="PROSITE" id="PS50929">
    <property type="entry name" value="ABC_TM1F"/>
    <property type="match status" value="1"/>
</dbReference>
<dbReference type="GO" id="GO:0005524">
    <property type="term" value="F:ATP binding"/>
    <property type="evidence" value="ECO:0007669"/>
    <property type="project" value="UniProtKB-KW"/>
</dbReference>
<dbReference type="PROSITE" id="PS50110">
    <property type="entry name" value="RESPONSE_REGULATORY"/>
    <property type="match status" value="1"/>
</dbReference>
<keyword evidence="9 11" id="KW-0472">Membrane</keyword>
<keyword evidence="7 15" id="KW-0067">ATP-binding</keyword>
<dbReference type="PROSITE" id="PS00211">
    <property type="entry name" value="ABC_TRANSPORTER_1"/>
    <property type="match status" value="1"/>
</dbReference>
<sequence length="913" mass="96501">MTGAGNLAGGVSGGGGLASRARMAGALWQSIRQDPRRVLLALALLLAAKLAAILVPWLLKEVVDALGDTRDARVTVPVLLLFGYALVRFAANAFNELRDMAFAPVSLRLVSDLTLRSFAHLHGLGARYHAARETGATIRDIERGTAGVGYLLGVAVFTIVPTVIEIAAVVGIVVGRYGRAFALIVMLTFAAYATCTVLMTRRRTRIQRRVNALDANSSARVVDSLLNQETVKVAGRQRFEAARLATVLGQWREAGVDNQTALSALHIGQSAIIACGIAATMLFAGEQVVRGAMTVGDLVLINAYIIQISLPLNALGFVFREASDALTNVDRLFALLHARGLPGEEDDIHGARPLVVTGGALSFERVEFGYEPGRRILSGVSLAIRAGETVAVVGGSGSGKSTLARLLLRLYRPDAGVVRIDGQDLRLVTVDSLRAALGIVPQDTILFNDTIAYNIGYAKEGATRAEVVAAARAAQLDAFVERLPDGYDTPVGERGAMLSGGERQRIAIARVLLKAPPIVVFDEATSALDTRTERAIQQEMMRVAAGRTCLIIAHRLSTIVDADRIVVLDQGRLVEEGTHEVLLARGGVYAQMWAMQARQRDLARIESRIARHPVDLAALAASLLADLRAAAEALPPAERAQPPRASGMSTEGLVVNTDPAALRRFLWDVCQAGIDAGGALSLSVERRARDASVAVSCSAPDTVELSLLSLEAQQATLEADGGYVVRERDDSGVTIRVALPLHALSEPAEAGPALAAHDDAALRTGTARGTGPAPLEGVAIACVDDHEAAREALAEALQGAGARVHGFAGGADLLAWLRQTPRQAWPGILLCDIELEGEDGHAVLARVQRLDAGHAAPKRAVEAIALSGHADDATRQRAIAAGFHGYLTKPVDPRRLVEVLGAVATRTGDPHAD</sequence>
<gene>
    <name evidence="15" type="ORF">CRM94_12975</name>
</gene>
<dbReference type="GO" id="GO:0005886">
    <property type="term" value="C:plasma membrane"/>
    <property type="evidence" value="ECO:0007669"/>
    <property type="project" value="UniProtKB-SubCell"/>
</dbReference>
<dbReference type="PANTHER" id="PTHR24221:SF470">
    <property type="entry name" value="MITOCHONDRIAL ABC TRANSPORTER ATM"/>
    <property type="match status" value="1"/>
</dbReference>
<evidence type="ECO:0000256" key="9">
    <source>
        <dbReference type="ARBA" id="ARBA00023136"/>
    </source>
</evidence>
<evidence type="ECO:0000256" key="10">
    <source>
        <dbReference type="PROSITE-ProRule" id="PRU00169"/>
    </source>
</evidence>
<keyword evidence="3" id="KW-1003">Cell membrane</keyword>
<keyword evidence="2" id="KW-0813">Transport</keyword>
<dbReference type="GO" id="GO:0016887">
    <property type="term" value="F:ATP hydrolysis activity"/>
    <property type="evidence" value="ECO:0007669"/>
    <property type="project" value="InterPro"/>
</dbReference>
<feature type="modified residue" description="4-aspartylphosphate" evidence="10">
    <location>
        <position position="832"/>
    </location>
</feature>
<proteinExistence type="predicted"/>
<evidence type="ECO:0000256" key="3">
    <source>
        <dbReference type="ARBA" id="ARBA00022475"/>
    </source>
</evidence>
<feature type="transmembrane region" description="Helical" evidence="11">
    <location>
        <begin position="180"/>
        <end position="199"/>
    </location>
</feature>
<dbReference type="Pfam" id="PF00072">
    <property type="entry name" value="Response_reg"/>
    <property type="match status" value="1"/>
</dbReference>
<comment type="subcellular location">
    <subcellularLocation>
        <location evidence="1">Cell membrane</location>
        <topology evidence="1">Multi-pass membrane protein</topology>
    </subcellularLocation>
</comment>
<dbReference type="PANTHER" id="PTHR24221">
    <property type="entry name" value="ATP-BINDING CASSETTE SUB-FAMILY B"/>
    <property type="match status" value="1"/>
</dbReference>
<evidence type="ECO:0000259" key="13">
    <source>
        <dbReference type="PROSITE" id="PS50893"/>
    </source>
</evidence>
<dbReference type="InterPro" id="IPR027417">
    <property type="entry name" value="P-loop_NTPase"/>
</dbReference>
<evidence type="ECO:0000256" key="1">
    <source>
        <dbReference type="ARBA" id="ARBA00004651"/>
    </source>
</evidence>
<dbReference type="InterPro" id="IPR003439">
    <property type="entry name" value="ABC_transporter-like_ATP-bd"/>
</dbReference>
<dbReference type="PROSITE" id="PS50893">
    <property type="entry name" value="ABC_TRANSPORTER_2"/>
    <property type="match status" value="1"/>
</dbReference>
<dbReference type="InterPro" id="IPR017871">
    <property type="entry name" value="ABC_transporter-like_CS"/>
</dbReference>
<reference evidence="16" key="1">
    <citation type="submission" date="2017-09" db="EMBL/GenBank/DDBJ databases">
        <title>FDA dAtabase for Regulatory Grade micrObial Sequences (FDA-ARGOS): Supporting development and validation of Infectious Disease Dx tests.</title>
        <authorList>
            <person name="Minogue T."/>
            <person name="Wolcott M."/>
            <person name="Wasieloski L."/>
            <person name="Aguilar W."/>
            <person name="Moore D."/>
            <person name="Tallon L."/>
            <person name="Sadzewicz L."/>
            <person name="Ott S."/>
            <person name="Zhao X."/>
            <person name="Nagaraj S."/>
            <person name="Vavikolanu K."/>
            <person name="Aluvathingal J."/>
            <person name="Nadendla S."/>
            <person name="Sichtig H."/>
        </authorList>
    </citation>
    <scope>NUCLEOTIDE SEQUENCE [LARGE SCALE GENOMIC DNA]</scope>
    <source>
        <strain evidence="16">FDAARGOS_390</strain>
    </source>
</reference>
<dbReference type="SMART" id="SM00448">
    <property type="entry name" value="REC"/>
    <property type="match status" value="1"/>
</dbReference>
<dbReference type="FunFam" id="3.40.50.300:FF:000287">
    <property type="entry name" value="Multidrug ABC transporter ATP-binding protein"/>
    <property type="match status" value="1"/>
</dbReference>
<dbReference type="Pfam" id="PF00664">
    <property type="entry name" value="ABC_membrane"/>
    <property type="match status" value="1"/>
</dbReference>
<feature type="domain" description="ABC transmembrane type-1" evidence="14">
    <location>
        <begin position="39"/>
        <end position="324"/>
    </location>
</feature>
<feature type="transmembrane region" description="Helical" evidence="11">
    <location>
        <begin position="148"/>
        <end position="174"/>
    </location>
</feature>
<dbReference type="Gene3D" id="3.40.50.2300">
    <property type="match status" value="1"/>
</dbReference>
<evidence type="ECO:0000256" key="7">
    <source>
        <dbReference type="ARBA" id="ARBA00022840"/>
    </source>
</evidence>
<dbReference type="SUPFAM" id="SSF52172">
    <property type="entry name" value="CheY-like"/>
    <property type="match status" value="1"/>
</dbReference>
<dbReference type="EMBL" id="PDDY01000001">
    <property type="protein sequence ID" value="PEH42991.1"/>
    <property type="molecule type" value="Genomic_DNA"/>
</dbReference>
<protein>
    <submittedName>
        <fullName evidence="15">ABC transporter ATP-binding protein</fullName>
    </submittedName>
</protein>
<accession>A0A2A7SHF8</accession>
<evidence type="ECO:0000256" key="6">
    <source>
        <dbReference type="ARBA" id="ARBA00022741"/>
    </source>
</evidence>
<dbReference type="InterPro" id="IPR003593">
    <property type="entry name" value="AAA+_ATPase"/>
</dbReference>
<dbReference type="Proteomes" id="UP000220629">
    <property type="component" value="Unassembled WGS sequence"/>
</dbReference>
<keyword evidence="10" id="KW-0597">Phosphoprotein</keyword>
<evidence type="ECO:0000313" key="15">
    <source>
        <dbReference type="EMBL" id="PEH42991.1"/>
    </source>
</evidence>
<name>A0A2A7SHF8_BURGA</name>
<dbReference type="CDD" id="cd18582">
    <property type="entry name" value="ABC_6TM_ATM1_ABCB7"/>
    <property type="match status" value="1"/>
</dbReference>
<evidence type="ECO:0000259" key="14">
    <source>
        <dbReference type="PROSITE" id="PS50929"/>
    </source>
</evidence>
<keyword evidence="6" id="KW-0547">Nucleotide-binding</keyword>
<feature type="domain" description="ABC transporter" evidence="13">
    <location>
        <begin position="361"/>
        <end position="595"/>
    </location>
</feature>
<feature type="domain" description="Response regulatory" evidence="12">
    <location>
        <begin position="779"/>
        <end position="904"/>
    </location>
</feature>
<keyword evidence="8 11" id="KW-1133">Transmembrane helix</keyword>
<evidence type="ECO:0000256" key="8">
    <source>
        <dbReference type="ARBA" id="ARBA00022989"/>
    </source>
</evidence>
<dbReference type="SUPFAM" id="SSF52540">
    <property type="entry name" value="P-loop containing nucleoside triphosphate hydrolases"/>
    <property type="match status" value="1"/>
</dbReference>
<evidence type="ECO:0000256" key="11">
    <source>
        <dbReference type="SAM" id="Phobius"/>
    </source>
</evidence>
<dbReference type="GO" id="GO:0140359">
    <property type="term" value="F:ABC-type transporter activity"/>
    <property type="evidence" value="ECO:0007669"/>
    <property type="project" value="InterPro"/>
</dbReference>
<dbReference type="InterPro" id="IPR001789">
    <property type="entry name" value="Sig_transdc_resp-reg_receiver"/>
</dbReference>
<evidence type="ECO:0000256" key="2">
    <source>
        <dbReference type="ARBA" id="ARBA00022448"/>
    </source>
</evidence>
<dbReference type="GO" id="GO:0006879">
    <property type="term" value="P:intracellular iron ion homeostasis"/>
    <property type="evidence" value="ECO:0007669"/>
    <property type="project" value="TreeGrafter"/>
</dbReference>
<evidence type="ECO:0000259" key="12">
    <source>
        <dbReference type="PROSITE" id="PS50110"/>
    </source>
</evidence>
<dbReference type="Gene3D" id="1.20.1560.10">
    <property type="entry name" value="ABC transporter type 1, transmembrane domain"/>
    <property type="match status" value="1"/>
</dbReference>
<keyword evidence="5 11" id="KW-0812">Transmembrane</keyword>
<dbReference type="RefSeq" id="WP_098152842.1">
    <property type="nucleotide sequence ID" value="NZ_CADEQH010000005.1"/>
</dbReference>
<feature type="transmembrane region" description="Helical" evidence="11">
    <location>
        <begin position="38"/>
        <end position="59"/>
    </location>
</feature>
<evidence type="ECO:0000256" key="5">
    <source>
        <dbReference type="ARBA" id="ARBA00022692"/>
    </source>
</evidence>
<feature type="transmembrane region" description="Helical" evidence="11">
    <location>
        <begin position="74"/>
        <end position="91"/>
    </location>
</feature>